<feature type="transmembrane region" description="Helical" evidence="11">
    <location>
        <begin position="281"/>
        <end position="305"/>
    </location>
</feature>
<dbReference type="Pfam" id="PF03901">
    <property type="entry name" value="Glyco_transf_22"/>
    <property type="match status" value="1"/>
</dbReference>
<comment type="subcellular location">
    <subcellularLocation>
        <location evidence="1 11">Endoplasmic reticulum membrane</location>
        <topology evidence="1 11">Multi-pass membrane protein</topology>
    </subcellularLocation>
</comment>
<evidence type="ECO:0000256" key="2">
    <source>
        <dbReference type="ARBA" id="ARBA00004687"/>
    </source>
</evidence>
<comment type="similarity">
    <text evidence="10">Belongs to the glycosyltransferase 22 family. PIGZ subfamily.</text>
</comment>
<evidence type="ECO:0000256" key="11">
    <source>
        <dbReference type="RuleBase" id="RU363075"/>
    </source>
</evidence>
<evidence type="ECO:0000313" key="13">
    <source>
        <dbReference type="Proteomes" id="UP000494040"/>
    </source>
</evidence>
<feature type="transmembrane region" description="Helical" evidence="11">
    <location>
        <begin position="79"/>
        <end position="98"/>
    </location>
</feature>
<accession>A0A8I6S4U1</accession>
<dbReference type="Proteomes" id="UP000494040">
    <property type="component" value="Unassembled WGS sequence"/>
</dbReference>
<comment type="pathway">
    <text evidence="2">Glycolipid biosynthesis; glycosylphosphatidylinositol-anchor biosynthesis.</text>
</comment>
<evidence type="ECO:0000256" key="9">
    <source>
        <dbReference type="ARBA" id="ARBA00023136"/>
    </source>
</evidence>
<keyword evidence="3" id="KW-0337">GPI-anchor biosynthesis</keyword>
<dbReference type="InterPro" id="IPR005599">
    <property type="entry name" value="GPI_mannosylTrfase"/>
</dbReference>
<dbReference type="GO" id="GO:0006506">
    <property type="term" value="P:GPI anchor biosynthetic process"/>
    <property type="evidence" value="ECO:0007669"/>
    <property type="project" value="UniProtKB-KW"/>
</dbReference>
<evidence type="ECO:0000313" key="12">
    <source>
        <dbReference type="EnsemblMetazoa" id="XP_014256176.1"/>
    </source>
</evidence>
<keyword evidence="7 11" id="KW-0256">Endoplasmic reticulum</keyword>
<keyword evidence="4 11" id="KW-0328">Glycosyltransferase</keyword>
<protein>
    <recommendedName>
        <fullName evidence="11">Mannosyltransferase</fullName>
        <ecNumber evidence="11">2.4.1.-</ecNumber>
    </recommendedName>
</protein>
<name>A0A8I6S4U1_CIMLE</name>
<dbReference type="GO" id="GO:0000026">
    <property type="term" value="F:alpha-1,2-mannosyltransferase activity"/>
    <property type="evidence" value="ECO:0007669"/>
    <property type="project" value="TreeGrafter"/>
</dbReference>
<gene>
    <name evidence="12" type="primary">106670395</name>
</gene>
<evidence type="ECO:0000256" key="8">
    <source>
        <dbReference type="ARBA" id="ARBA00022989"/>
    </source>
</evidence>
<keyword evidence="8 11" id="KW-1133">Transmembrane helix</keyword>
<dbReference type="PANTHER" id="PTHR22760">
    <property type="entry name" value="GLYCOSYLTRANSFERASE"/>
    <property type="match status" value="1"/>
</dbReference>
<dbReference type="KEGG" id="clec:106670395"/>
<dbReference type="OMA" id="YRICRLY"/>
<keyword evidence="6 11" id="KW-0812">Transmembrane</keyword>
<dbReference type="EnsemblMetazoa" id="XM_014400690.2">
    <property type="protein sequence ID" value="XP_014256176.1"/>
    <property type="gene ID" value="LOC106670395"/>
</dbReference>
<organism evidence="12 13">
    <name type="scientific">Cimex lectularius</name>
    <name type="common">Bed bug</name>
    <name type="synonym">Acanthia lectularia</name>
    <dbReference type="NCBI Taxonomy" id="79782"/>
    <lineage>
        <taxon>Eukaryota</taxon>
        <taxon>Metazoa</taxon>
        <taxon>Ecdysozoa</taxon>
        <taxon>Arthropoda</taxon>
        <taxon>Hexapoda</taxon>
        <taxon>Insecta</taxon>
        <taxon>Pterygota</taxon>
        <taxon>Neoptera</taxon>
        <taxon>Paraneoptera</taxon>
        <taxon>Hemiptera</taxon>
        <taxon>Heteroptera</taxon>
        <taxon>Panheteroptera</taxon>
        <taxon>Cimicomorpha</taxon>
        <taxon>Cimicidae</taxon>
        <taxon>Cimex</taxon>
    </lineage>
</organism>
<evidence type="ECO:0000256" key="6">
    <source>
        <dbReference type="ARBA" id="ARBA00022692"/>
    </source>
</evidence>
<evidence type="ECO:0000256" key="1">
    <source>
        <dbReference type="ARBA" id="ARBA00004477"/>
    </source>
</evidence>
<sequence length="676" mass="78916">MEKNAQNGNDQENEKEKEKKLVNLSLIPYWFLAVLRFGLCLTPQTGYIHPDEYFQSLEVLNGDIFSVTSNRPWEFNSTFPIRSITLHYVLAGIPLIFFKNISPFISLWFDVNPINPYSLIAIPRFTYCLFSFTTDICMYKICYLYGQNYRTRLLTLASSYVMLVYATRSFSNTIEMALMSLLVYLVADSMANSDQIIYQDEYLRECYNHSNNIKDRVRFHRMRLALPWHTLSNVFFIATLTTVGVFNRPTFVVFAFPPVFFWLLRGMGSKFIGMTDFNMRVLALMICALPSFFVMVILDSMYFGYLTLDEIVHWKVNIWRDFVLTPYNFIKYNMNSDNLAQHGIHPRITHILVNIPLLYNILGLAGIYSFLHLIYRGAMKRWSSLPRVQSIIGLMTTSFVVPVVILSIFPHQEPRFLIGCTLPIVFLYSQKIRNVTEHQVITKQENGYTAFMKKDIKLDIKDYILALWYIINIVLTLFFGYIHQAGISPLINHLYKELEAKPRLTHMHVITSHIYPLPVSFLQMRFGKSAQYYTKTGSRYQRSKDFFTYELGSSISMDVVVENIKAILNRSENLWNEKRLKYRIYYVAPSSLMNDFQAAAFNQNLTQLVDTMFYPHLSVEALPKFEVYSVQKCNDHGNEQTCHLEDNLKFSLELPLKYLSSLAHQFSLTVYKIKNV</sequence>
<keyword evidence="5" id="KW-0808">Transferase</keyword>
<dbReference type="GO" id="GO:0005789">
    <property type="term" value="C:endoplasmic reticulum membrane"/>
    <property type="evidence" value="ECO:0007669"/>
    <property type="project" value="UniProtKB-SubCell"/>
</dbReference>
<keyword evidence="13" id="KW-1185">Reference proteome</keyword>
<feature type="transmembrane region" description="Helical" evidence="11">
    <location>
        <begin position="391"/>
        <end position="409"/>
    </location>
</feature>
<feature type="transmembrane region" description="Helical" evidence="11">
    <location>
        <begin position="351"/>
        <end position="371"/>
    </location>
</feature>
<keyword evidence="9 11" id="KW-0472">Membrane</keyword>
<reference evidence="12" key="1">
    <citation type="submission" date="2022-01" db="UniProtKB">
        <authorList>
            <consortium name="EnsemblMetazoa"/>
        </authorList>
    </citation>
    <scope>IDENTIFICATION</scope>
</reference>
<dbReference type="AlphaFoldDB" id="A0A8I6S4U1"/>
<dbReference type="EC" id="2.4.1.-" evidence="11"/>
<feature type="transmembrane region" description="Helical" evidence="11">
    <location>
        <begin position="463"/>
        <end position="482"/>
    </location>
</feature>
<feature type="transmembrane region" description="Helical" evidence="11">
    <location>
        <begin position="224"/>
        <end position="245"/>
    </location>
</feature>
<dbReference type="PANTHER" id="PTHR22760:SF3">
    <property type="entry name" value="GPI MANNOSYLTRANSFERASE 4"/>
    <property type="match status" value="1"/>
</dbReference>
<evidence type="ECO:0000256" key="3">
    <source>
        <dbReference type="ARBA" id="ARBA00022502"/>
    </source>
</evidence>
<proteinExistence type="inferred from homology"/>
<evidence type="ECO:0000256" key="10">
    <source>
        <dbReference type="ARBA" id="ARBA00038466"/>
    </source>
</evidence>
<evidence type="ECO:0000256" key="5">
    <source>
        <dbReference type="ARBA" id="ARBA00022679"/>
    </source>
</evidence>
<evidence type="ECO:0000256" key="7">
    <source>
        <dbReference type="ARBA" id="ARBA00022824"/>
    </source>
</evidence>
<feature type="transmembrane region" description="Helical" evidence="11">
    <location>
        <begin position="251"/>
        <end position="269"/>
    </location>
</feature>
<dbReference type="OrthoDB" id="10066429at2759"/>
<evidence type="ECO:0000256" key="4">
    <source>
        <dbReference type="ARBA" id="ARBA00022676"/>
    </source>
</evidence>